<feature type="compositionally biased region" description="Polar residues" evidence="1">
    <location>
        <begin position="821"/>
        <end position="831"/>
    </location>
</feature>
<feature type="compositionally biased region" description="Low complexity" evidence="1">
    <location>
        <begin position="717"/>
        <end position="729"/>
    </location>
</feature>
<feature type="compositionally biased region" description="Basic and acidic residues" evidence="1">
    <location>
        <begin position="835"/>
        <end position="848"/>
    </location>
</feature>
<feature type="region of interest" description="Disordered" evidence="1">
    <location>
        <begin position="396"/>
        <end position="445"/>
    </location>
</feature>
<feature type="region of interest" description="Disordered" evidence="1">
    <location>
        <begin position="44"/>
        <end position="112"/>
    </location>
</feature>
<feature type="region of interest" description="Disordered" evidence="1">
    <location>
        <begin position="531"/>
        <end position="564"/>
    </location>
</feature>
<name>A0AAV9N8F8_9EURO</name>
<dbReference type="RefSeq" id="XP_064704896.1">
    <property type="nucleotide sequence ID" value="XM_064847784.1"/>
</dbReference>
<sequence length="1170" mass="128966">MPLTELSPNKRKADHFEKKHRYVSDTASTHSLGSSAVQGMLRNTTETGDTGLFAVRPPRIPRSGSRLQSTRQRSGSFDTSFASQLRHQKSPRTKRSHRHYGPRQAASLSAFSGCDTPYSNAASFHQGMRSRRAAPRYRSQALAGLTSPGGRLHHLQTHRSLVTLRSHRDFHSLHSGSPMVYSAHASRPGHRGSSPALSEAQYGYGLRYGYPRVGSALTVASSPATMYPGQSGLRGYHPDVNNSISSFSRLPSPAVSSMNVASMNGYPMNRTTTPLSNSLQNARGVWNNSATSMRILPQSPTGSIGPHYYDYTESFLEEDCFSPMGEEPNSNPPFNMDEAILGDEPVPERRQAQSPFGTLPGSTFKPSELPTSHNRWVSELSKHGYAGIIPRRVSSLAATRTPVPSTKGSSRRGQSLRHAVAGPLEDDHARDNKDNHRTSSASRRTCGSAHSSAFFVNASRSPRDLTTLAARVHSPILDRRNYAASISGLVDHNDNLEFDTSVKPSFEDLQSEWTLPSFSFRPLSFSSYTGKLGDRPKTSGDIPTGEPSEILSPMPERPMSSQSRKRFSRILEIEDDYHSSEAKMTHQSLPGQTFRKLTAVEEQVDQQAPERSEVCSGDPDHPDSTPYSRNIHSQNDAIARSSSVVGYARAKITIHEKSTVESLLDRHIECLGLDESYSPFEVDDGPGRTVPDRGTRSTFGLISIPPSATSQIRMRPSTSSSQQHTSLASSERRRLMPRRLFASMDARLPPGAILGDFPGSVSQISSGTSRNYLRSSGWQTLPSTVGHTSEESTKSCSLTSGDMGDLDSDPPPRRFKVNRRSGLTISPSMPSELSRVTEVDSDTGDKNVSHRRSKSDILARQVSHQRRRMRILLKTQHKVAMADQVMQVRESLRRSEDIPEPLGPDESWTTEESQIEPHIVSPVLGYAELSAESIAANPATDTTLPSVLLSSSYPTRWASVIAAMPQPVKKGIELVRKASARTVRSHKSNTSIIEPMNSTRQNTLMPHLGSVPQLAAPEFGPPLTSSELNLALKFPGLPAPMRPPLHKVQSFLSDNSSSLLPGSAVKRRFDIHSLRSGVTRSSGVLRHRQPQVHSHGEGLKPSQSWQLKGQKSFEYPQSSGGDTIAMSDFQYRKRKVLERLKDWWKRQCMKRTLAILKKKHGNSVRHGPYM</sequence>
<feature type="region of interest" description="Disordered" evidence="1">
    <location>
        <begin position="1"/>
        <end position="21"/>
    </location>
</feature>
<feature type="compositionally biased region" description="Polar residues" evidence="1">
    <location>
        <begin position="352"/>
        <end position="370"/>
    </location>
</feature>
<dbReference type="AlphaFoldDB" id="A0AAV9N8F8"/>
<feature type="compositionally biased region" description="Polar residues" evidence="1">
    <location>
        <begin position="396"/>
        <end position="413"/>
    </location>
</feature>
<keyword evidence="3" id="KW-1185">Reference proteome</keyword>
<dbReference type="Proteomes" id="UP001358417">
    <property type="component" value="Unassembled WGS sequence"/>
</dbReference>
<gene>
    <name evidence="2" type="ORF">LTR84_004206</name>
</gene>
<proteinExistence type="predicted"/>
<feature type="region of interest" description="Disordered" evidence="1">
    <location>
        <begin position="781"/>
        <end position="856"/>
    </location>
</feature>
<dbReference type="GeneID" id="89972385"/>
<feature type="compositionally biased region" description="Basic residues" evidence="1">
    <location>
        <begin position="9"/>
        <end position="21"/>
    </location>
</feature>
<feature type="compositionally biased region" description="Polar residues" evidence="1">
    <location>
        <begin position="65"/>
        <end position="85"/>
    </location>
</feature>
<feature type="region of interest" description="Disordered" evidence="1">
    <location>
        <begin position="891"/>
        <end position="911"/>
    </location>
</feature>
<dbReference type="EMBL" id="JAVRRD010000018">
    <property type="protein sequence ID" value="KAK5050086.1"/>
    <property type="molecule type" value="Genomic_DNA"/>
</dbReference>
<accession>A0AAV9N8F8</accession>
<organism evidence="2 3">
    <name type="scientific">Exophiala bonariae</name>
    <dbReference type="NCBI Taxonomy" id="1690606"/>
    <lineage>
        <taxon>Eukaryota</taxon>
        <taxon>Fungi</taxon>
        <taxon>Dikarya</taxon>
        <taxon>Ascomycota</taxon>
        <taxon>Pezizomycotina</taxon>
        <taxon>Eurotiomycetes</taxon>
        <taxon>Chaetothyriomycetidae</taxon>
        <taxon>Chaetothyriales</taxon>
        <taxon>Herpotrichiellaceae</taxon>
        <taxon>Exophiala</taxon>
    </lineage>
</organism>
<protein>
    <submittedName>
        <fullName evidence="2">Uncharacterized protein</fullName>
    </submittedName>
</protein>
<evidence type="ECO:0000313" key="2">
    <source>
        <dbReference type="EMBL" id="KAK5050086.1"/>
    </source>
</evidence>
<feature type="compositionally biased region" description="Basic and acidic residues" evidence="1">
    <location>
        <begin position="425"/>
        <end position="437"/>
    </location>
</feature>
<evidence type="ECO:0000256" key="1">
    <source>
        <dbReference type="SAM" id="MobiDB-lite"/>
    </source>
</evidence>
<feature type="region of interest" description="Disordered" evidence="1">
    <location>
        <begin position="602"/>
        <end position="632"/>
    </location>
</feature>
<feature type="region of interest" description="Disordered" evidence="1">
    <location>
        <begin position="348"/>
        <end position="370"/>
    </location>
</feature>
<reference evidence="2 3" key="1">
    <citation type="submission" date="2023-08" db="EMBL/GenBank/DDBJ databases">
        <title>Black Yeasts Isolated from many extreme environments.</title>
        <authorList>
            <person name="Coleine C."/>
            <person name="Stajich J.E."/>
            <person name="Selbmann L."/>
        </authorList>
    </citation>
    <scope>NUCLEOTIDE SEQUENCE [LARGE SCALE GENOMIC DNA]</scope>
    <source>
        <strain evidence="2 3">CCFEE 5792</strain>
    </source>
</reference>
<feature type="region of interest" description="Disordered" evidence="1">
    <location>
        <begin position="706"/>
        <end position="734"/>
    </location>
</feature>
<evidence type="ECO:0000313" key="3">
    <source>
        <dbReference type="Proteomes" id="UP001358417"/>
    </source>
</evidence>
<feature type="compositionally biased region" description="Basic and acidic residues" evidence="1">
    <location>
        <begin position="608"/>
        <end position="623"/>
    </location>
</feature>
<feature type="region of interest" description="Disordered" evidence="1">
    <location>
        <begin position="1079"/>
        <end position="1119"/>
    </location>
</feature>
<feature type="compositionally biased region" description="Polar residues" evidence="1">
    <location>
        <begin position="1101"/>
        <end position="1119"/>
    </location>
</feature>
<comment type="caution">
    <text evidence="2">The sequence shown here is derived from an EMBL/GenBank/DDBJ whole genome shotgun (WGS) entry which is preliminary data.</text>
</comment>
<feature type="compositionally biased region" description="Basic residues" evidence="1">
    <location>
        <begin position="86"/>
        <end position="101"/>
    </location>
</feature>